<evidence type="ECO:0000313" key="8">
    <source>
        <dbReference type="Proteomes" id="UP001168990"/>
    </source>
</evidence>
<name>A0AA39FA51_9HYME</name>
<reference evidence="7" key="1">
    <citation type="journal article" date="2023" name="bioRxiv">
        <title>Scaffold-level genome assemblies of two parasitoid biocontrol wasps reveal the parthenogenesis mechanism and an associated novel virus.</title>
        <authorList>
            <person name="Inwood S."/>
            <person name="Skelly J."/>
            <person name="Guhlin J."/>
            <person name="Harrop T."/>
            <person name="Goldson S."/>
            <person name="Dearden P."/>
        </authorList>
    </citation>
    <scope>NUCLEOTIDE SEQUENCE</scope>
    <source>
        <strain evidence="7">Irish</strain>
        <tissue evidence="7">Whole body</tissue>
    </source>
</reference>
<dbReference type="Gene3D" id="6.20.210.20">
    <property type="entry name" value="THAP domain"/>
    <property type="match status" value="1"/>
</dbReference>
<dbReference type="InterPro" id="IPR006612">
    <property type="entry name" value="THAP_Znf"/>
</dbReference>
<dbReference type="AlphaFoldDB" id="A0AA39FA51"/>
<evidence type="ECO:0000256" key="4">
    <source>
        <dbReference type="ARBA" id="ARBA00023125"/>
    </source>
</evidence>
<evidence type="ECO:0000256" key="3">
    <source>
        <dbReference type="ARBA" id="ARBA00022833"/>
    </source>
</evidence>
<keyword evidence="8" id="KW-1185">Reference proteome</keyword>
<gene>
    <name evidence="7" type="ORF">PV328_004259</name>
</gene>
<dbReference type="SUPFAM" id="SSF57716">
    <property type="entry name" value="Glucocorticoid receptor-like (DNA-binding domain)"/>
    <property type="match status" value="1"/>
</dbReference>
<proteinExistence type="predicted"/>
<evidence type="ECO:0000313" key="7">
    <source>
        <dbReference type="EMBL" id="KAK0165768.1"/>
    </source>
</evidence>
<dbReference type="EMBL" id="JAQQBS010001422">
    <property type="protein sequence ID" value="KAK0165768.1"/>
    <property type="molecule type" value="Genomic_DNA"/>
</dbReference>
<reference evidence="7" key="2">
    <citation type="submission" date="2023-03" db="EMBL/GenBank/DDBJ databases">
        <authorList>
            <person name="Inwood S.N."/>
            <person name="Skelly J.G."/>
            <person name="Guhlin J."/>
            <person name="Harrop T.W.R."/>
            <person name="Goldson S.G."/>
            <person name="Dearden P.K."/>
        </authorList>
    </citation>
    <scope>NUCLEOTIDE SEQUENCE</scope>
    <source>
        <strain evidence="7">Irish</strain>
        <tissue evidence="7">Whole body</tissue>
    </source>
</reference>
<dbReference type="InterPro" id="IPR038441">
    <property type="entry name" value="THAP_Znf_sf"/>
</dbReference>
<dbReference type="Proteomes" id="UP001168990">
    <property type="component" value="Unassembled WGS sequence"/>
</dbReference>
<comment type="caution">
    <text evidence="7">The sequence shown here is derived from an EMBL/GenBank/DDBJ whole genome shotgun (WGS) entry which is preliminary data.</text>
</comment>
<keyword evidence="4 5" id="KW-0238">DNA-binding</keyword>
<feature type="domain" description="THAP-type" evidence="6">
    <location>
        <begin position="1"/>
        <end position="96"/>
    </location>
</feature>
<keyword evidence="3" id="KW-0862">Zinc</keyword>
<keyword evidence="2 5" id="KW-0863">Zinc-finger</keyword>
<dbReference type="Pfam" id="PF05485">
    <property type="entry name" value="THAP"/>
    <property type="match status" value="1"/>
</dbReference>
<dbReference type="SMART" id="SM00980">
    <property type="entry name" value="THAP"/>
    <property type="match status" value="1"/>
</dbReference>
<dbReference type="PROSITE" id="PS50950">
    <property type="entry name" value="ZF_THAP"/>
    <property type="match status" value="1"/>
</dbReference>
<evidence type="ECO:0000256" key="1">
    <source>
        <dbReference type="ARBA" id="ARBA00022723"/>
    </source>
</evidence>
<organism evidence="7 8">
    <name type="scientific">Microctonus aethiopoides</name>
    <dbReference type="NCBI Taxonomy" id="144406"/>
    <lineage>
        <taxon>Eukaryota</taxon>
        <taxon>Metazoa</taxon>
        <taxon>Ecdysozoa</taxon>
        <taxon>Arthropoda</taxon>
        <taxon>Hexapoda</taxon>
        <taxon>Insecta</taxon>
        <taxon>Pterygota</taxon>
        <taxon>Neoptera</taxon>
        <taxon>Endopterygota</taxon>
        <taxon>Hymenoptera</taxon>
        <taxon>Apocrita</taxon>
        <taxon>Ichneumonoidea</taxon>
        <taxon>Braconidae</taxon>
        <taxon>Euphorinae</taxon>
        <taxon>Microctonus</taxon>
    </lineage>
</organism>
<evidence type="ECO:0000256" key="2">
    <source>
        <dbReference type="ARBA" id="ARBA00022771"/>
    </source>
</evidence>
<evidence type="ECO:0000259" key="6">
    <source>
        <dbReference type="PROSITE" id="PS50950"/>
    </source>
</evidence>
<evidence type="ECO:0000256" key="5">
    <source>
        <dbReference type="PROSITE-ProRule" id="PRU00309"/>
    </source>
</evidence>
<protein>
    <recommendedName>
        <fullName evidence="6">THAP-type domain-containing protein</fullName>
    </recommendedName>
</protein>
<dbReference type="GO" id="GO:0003677">
    <property type="term" value="F:DNA binding"/>
    <property type="evidence" value="ECO:0007669"/>
    <property type="project" value="UniProtKB-UniRule"/>
</dbReference>
<accession>A0AA39FA51</accession>
<dbReference type="GO" id="GO:0008270">
    <property type="term" value="F:zinc ion binding"/>
    <property type="evidence" value="ECO:0007669"/>
    <property type="project" value="UniProtKB-KW"/>
</dbReference>
<keyword evidence="1" id="KW-0479">Metal-binding</keyword>
<sequence length="307" mass="36076">MGKICAVKSCPSGRKLKNKENHSSQPPSFFQPITPSRLENWKIALGINLKASDYICHLHFKEEDIKMYDKFIINGALKILPKERKKLKDEALPTLEHQFVPIDFNRFEDEQHCQVEEHHIEERKILLNQELSNNLMDANIPTEQNLEEPPLSQHVHDIESQQKTEARTPFEYLMDNIQKSPLPPSWLYLDKPNGLIFMRMDETTRRIVNHLRLNNDKSITVIFPNNEELFLNEKIDSFSGIRDYLKSVERWPLCVGTQIDNNRYSRTCKGVIIGEDTYKRNQPNPRCKSCRILRNRLQNRNSNKLNK</sequence>